<dbReference type="RefSeq" id="WP_131956749.1">
    <property type="nucleotide sequence ID" value="NZ_SMFL01000001.1"/>
</dbReference>
<organism evidence="2 3">
    <name type="scientific">Dyadobacter psychrotolerans</name>
    <dbReference type="NCBI Taxonomy" id="2541721"/>
    <lineage>
        <taxon>Bacteria</taxon>
        <taxon>Pseudomonadati</taxon>
        <taxon>Bacteroidota</taxon>
        <taxon>Cytophagia</taxon>
        <taxon>Cytophagales</taxon>
        <taxon>Spirosomataceae</taxon>
        <taxon>Dyadobacter</taxon>
    </lineage>
</organism>
<feature type="signal peptide" evidence="1">
    <location>
        <begin position="1"/>
        <end position="18"/>
    </location>
</feature>
<evidence type="ECO:0000313" key="3">
    <source>
        <dbReference type="Proteomes" id="UP000294850"/>
    </source>
</evidence>
<dbReference type="EMBL" id="SMFL01000001">
    <property type="protein sequence ID" value="TDE18668.1"/>
    <property type="molecule type" value="Genomic_DNA"/>
</dbReference>
<dbReference type="Proteomes" id="UP000294850">
    <property type="component" value="Unassembled WGS sequence"/>
</dbReference>
<keyword evidence="1" id="KW-0732">Signal</keyword>
<dbReference type="OrthoDB" id="1164858at2"/>
<dbReference type="AlphaFoldDB" id="A0A4V2Z528"/>
<reference evidence="2 3" key="1">
    <citation type="submission" date="2019-03" db="EMBL/GenBank/DDBJ databases">
        <title>Dyadobacter AR-3-6 sp. nov., isolated from arctic soil.</title>
        <authorList>
            <person name="Chaudhary D.K."/>
        </authorList>
    </citation>
    <scope>NUCLEOTIDE SEQUENCE [LARGE SCALE GENOMIC DNA]</scope>
    <source>
        <strain evidence="2 3">AR-3-6</strain>
    </source>
</reference>
<evidence type="ECO:0000313" key="2">
    <source>
        <dbReference type="EMBL" id="TDE18668.1"/>
    </source>
</evidence>
<dbReference type="Pfam" id="PF20329">
    <property type="entry name" value="DUF6624"/>
    <property type="match status" value="1"/>
</dbReference>
<dbReference type="InterPro" id="IPR046732">
    <property type="entry name" value="DUF6624"/>
</dbReference>
<comment type="caution">
    <text evidence="2">The sequence shown here is derived from an EMBL/GenBank/DDBJ whole genome shotgun (WGS) entry which is preliminary data.</text>
</comment>
<protein>
    <recommendedName>
        <fullName evidence="4">GLPGLI family protein</fullName>
    </recommendedName>
</protein>
<evidence type="ECO:0008006" key="4">
    <source>
        <dbReference type="Google" id="ProtNLM"/>
    </source>
</evidence>
<gene>
    <name evidence="2" type="ORF">E0F88_03785</name>
</gene>
<proteinExistence type="predicted"/>
<feature type="chain" id="PRO_5020828423" description="GLPGLI family protein" evidence="1">
    <location>
        <begin position="19"/>
        <end position="227"/>
    </location>
</feature>
<accession>A0A4V2Z528</accession>
<keyword evidence="3" id="KW-1185">Reference proteome</keyword>
<name>A0A4V2Z528_9BACT</name>
<evidence type="ECO:0000256" key="1">
    <source>
        <dbReference type="SAM" id="SignalP"/>
    </source>
</evidence>
<sequence>MKFVFTLALILTAGFQLAAQTINIPLKKELDSIYVLDQKYRELLSIAQKPKEADSLAAVYHVQKERLSDHLWTLQTEVDESNITRIDAIVKQYGYPGESLVGSPANEAVFYVIQHSEKIDQYLPVVEKAAKENQLPFRLFAMMKDRSLMQNEKEQIYGTQASGFSAINKATGKAEWTWIIWPIIDPVNVNKRRKEAGFEQTVEENAKRLNVDYKVLTIEEVNKMKVR</sequence>